<accession>A0A0R2GAR9</accession>
<dbReference type="PANTHER" id="PTHR30290">
    <property type="entry name" value="PERIPLASMIC BINDING COMPONENT OF ABC TRANSPORTER"/>
    <property type="match status" value="1"/>
</dbReference>
<dbReference type="GO" id="GO:1904680">
    <property type="term" value="F:peptide transmembrane transporter activity"/>
    <property type="evidence" value="ECO:0007669"/>
    <property type="project" value="TreeGrafter"/>
</dbReference>
<dbReference type="PATRIC" id="fig|81857.3.peg.525"/>
<dbReference type="InterPro" id="IPR000914">
    <property type="entry name" value="SBP_5_dom"/>
</dbReference>
<dbReference type="GO" id="GO:0015833">
    <property type="term" value="P:peptide transport"/>
    <property type="evidence" value="ECO:0007669"/>
    <property type="project" value="TreeGrafter"/>
</dbReference>
<evidence type="ECO:0000313" key="7">
    <source>
        <dbReference type="EMBL" id="KRN33837.1"/>
    </source>
</evidence>
<dbReference type="OrthoDB" id="9796817at2"/>
<keyword evidence="3 4" id="KW-0732">Signal</keyword>
<feature type="signal peptide" evidence="4">
    <location>
        <begin position="1"/>
        <end position="21"/>
    </location>
</feature>
<evidence type="ECO:0000256" key="1">
    <source>
        <dbReference type="ARBA" id="ARBA00005695"/>
    </source>
</evidence>
<evidence type="ECO:0000259" key="5">
    <source>
        <dbReference type="Pfam" id="PF00496"/>
    </source>
</evidence>
<dbReference type="Pfam" id="PF00496">
    <property type="entry name" value="SBP_bac_5"/>
    <property type="match status" value="1"/>
</dbReference>
<dbReference type="RefSeq" id="WP_057768433.1">
    <property type="nucleotide sequence ID" value="NZ_JQAT01000001.1"/>
</dbReference>
<dbReference type="EMBL" id="JQAZ01000001">
    <property type="protein sequence ID" value="KRN33837.1"/>
    <property type="molecule type" value="Genomic_DNA"/>
</dbReference>
<gene>
    <name evidence="6" type="ORF">IV38_GL000521</name>
    <name evidence="7" type="ORF">IV40_GL000147</name>
</gene>
<sequence>MKKKRALGWLTLAATLTLSLAACGSKSSQSSSSTQKHFAETVSNKKQSVKGGTFTYGEVTDTPFKGIFEDTLQTDTPDQEVSQFGFEGLFKTDNNYKIVDGGAANLKLNQKAKTATITINKNVKWSDGVPVTAQDIVYAYRILGSKAAASQQYSSTLEDIVGMAEYHEGKSSTISGLEEPKGANGNEVVIHFKQMKPGMAYSGNGYFWESASPAHYYKNISMKKLISSPQVRKKPLFFGPYKVKSVVSGQSVEYVPNKYYYGKKPKLSKISVQVVSPDSVAAAIKNKKFDYVSVPTSQYKNVKSTKGVQFIGKQSLSYSYLGFKVGKYDSKTGTNVEDKNAKMNNKALRNAIAYGMNVSQVSKKFTDGLSYRGTTLIPTIFSKYHDSSEKGHPYDIKKAVKLLNNAGYKIDKKTGWRTQPNGKPLTIHLAAMSGASTQQPTVQNYLQIWRKKLHLNVKLTTGRLIEFNSFYDKLENDNKDVDMFLGAWSLSSEASPYQLYAAEAPFNFSRFNTKENTKLLNDIDSAKAFNNAYRVKAFKKWQAYMNKEAYVVPTTYSTDVYAVSSRVTGLSLKPSFSWANVGVSSK</sequence>
<feature type="chain" id="PRO_5044546172" evidence="4">
    <location>
        <begin position="22"/>
        <end position="586"/>
    </location>
</feature>
<dbReference type="Gene3D" id="3.10.105.10">
    <property type="entry name" value="Dipeptide-binding Protein, Domain 3"/>
    <property type="match status" value="1"/>
</dbReference>
<dbReference type="GO" id="GO:0042597">
    <property type="term" value="C:periplasmic space"/>
    <property type="evidence" value="ECO:0007669"/>
    <property type="project" value="UniProtKB-ARBA"/>
</dbReference>
<proteinExistence type="inferred from homology"/>
<keyword evidence="8" id="KW-1185">Reference proteome</keyword>
<dbReference type="SUPFAM" id="SSF53850">
    <property type="entry name" value="Periplasmic binding protein-like II"/>
    <property type="match status" value="1"/>
</dbReference>
<feature type="domain" description="Solute-binding protein family 5" evidence="5">
    <location>
        <begin position="103"/>
        <end position="502"/>
    </location>
</feature>
<reference evidence="8 9" key="1">
    <citation type="journal article" date="2015" name="Genome Announc.">
        <title>Expanding the biotechnology potential of lactobacilli through comparative genomics of 213 strains and associated genera.</title>
        <authorList>
            <person name="Sun Z."/>
            <person name="Harris H.M."/>
            <person name="McCann A."/>
            <person name="Guo C."/>
            <person name="Argimon S."/>
            <person name="Zhang W."/>
            <person name="Yang X."/>
            <person name="Jeffery I.B."/>
            <person name="Cooney J.C."/>
            <person name="Kagawa T.F."/>
            <person name="Liu W."/>
            <person name="Song Y."/>
            <person name="Salvetti E."/>
            <person name="Wrobel A."/>
            <person name="Rasinkangas P."/>
            <person name="Parkhill J."/>
            <person name="Rea M.C."/>
            <person name="O'Sullivan O."/>
            <person name="Ritari J."/>
            <person name="Douillard F.P."/>
            <person name="Paul Ross R."/>
            <person name="Yang R."/>
            <person name="Briner A.E."/>
            <person name="Felis G.E."/>
            <person name="de Vos W.M."/>
            <person name="Barrangou R."/>
            <person name="Klaenhammer T.R."/>
            <person name="Caufield P.W."/>
            <person name="Cui Y."/>
            <person name="Zhang H."/>
            <person name="O'Toole P.W."/>
        </authorList>
    </citation>
    <scope>NUCLEOTIDE SEQUENCE [LARGE SCALE GENOMIC DNA]</scope>
    <source>
        <strain evidence="6 9">ATCC BAA-66</strain>
        <strain evidence="7 8">DSM 13344</strain>
    </source>
</reference>
<evidence type="ECO:0000313" key="9">
    <source>
        <dbReference type="Proteomes" id="UP000051751"/>
    </source>
</evidence>
<dbReference type="EMBL" id="JQAT01000001">
    <property type="protein sequence ID" value="KRN29634.1"/>
    <property type="molecule type" value="Genomic_DNA"/>
</dbReference>
<organism evidence="7 8">
    <name type="scientific">Lactobacillus selangorensis</name>
    <dbReference type="NCBI Taxonomy" id="81857"/>
    <lineage>
        <taxon>Bacteria</taxon>
        <taxon>Bacillati</taxon>
        <taxon>Bacillota</taxon>
        <taxon>Bacilli</taxon>
        <taxon>Lactobacillales</taxon>
        <taxon>Lactobacillaceae</taxon>
        <taxon>Lactobacillus</taxon>
    </lineage>
</organism>
<dbReference type="Gene3D" id="3.40.190.10">
    <property type="entry name" value="Periplasmic binding protein-like II"/>
    <property type="match status" value="1"/>
</dbReference>
<dbReference type="STRING" id="81857.IV38_GL000521"/>
<dbReference type="PROSITE" id="PS51257">
    <property type="entry name" value="PROKAR_LIPOPROTEIN"/>
    <property type="match status" value="1"/>
</dbReference>
<dbReference type="InterPro" id="IPR030678">
    <property type="entry name" value="Peptide/Ni-bd"/>
</dbReference>
<name>A0A0R2GAR9_9LACO</name>
<comment type="similarity">
    <text evidence="1">Belongs to the bacterial solute-binding protein 5 family.</text>
</comment>
<evidence type="ECO:0000313" key="6">
    <source>
        <dbReference type="EMBL" id="KRN29634.1"/>
    </source>
</evidence>
<dbReference type="PIRSF" id="PIRSF002741">
    <property type="entry name" value="MppA"/>
    <property type="match status" value="1"/>
</dbReference>
<evidence type="ECO:0000256" key="2">
    <source>
        <dbReference type="ARBA" id="ARBA00022448"/>
    </source>
</evidence>
<comment type="caution">
    <text evidence="7">The sequence shown here is derived from an EMBL/GenBank/DDBJ whole genome shotgun (WGS) entry which is preliminary data.</text>
</comment>
<evidence type="ECO:0000256" key="3">
    <source>
        <dbReference type="ARBA" id="ARBA00022729"/>
    </source>
</evidence>
<dbReference type="Proteomes" id="UP000051751">
    <property type="component" value="Unassembled WGS sequence"/>
</dbReference>
<dbReference type="AlphaFoldDB" id="A0A0R2GAR9"/>
<evidence type="ECO:0000313" key="8">
    <source>
        <dbReference type="Proteomes" id="UP000051645"/>
    </source>
</evidence>
<dbReference type="GO" id="GO:0043190">
    <property type="term" value="C:ATP-binding cassette (ABC) transporter complex"/>
    <property type="evidence" value="ECO:0007669"/>
    <property type="project" value="InterPro"/>
</dbReference>
<dbReference type="CDD" id="cd08510">
    <property type="entry name" value="PBP2_Lactococcal_OppA_like"/>
    <property type="match status" value="1"/>
</dbReference>
<protein>
    <submittedName>
        <fullName evidence="7">Peptide ABC superfamily ATP binding cassette transporter, binding protein</fullName>
    </submittedName>
</protein>
<evidence type="ECO:0000256" key="4">
    <source>
        <dbReference type="SAM" id="SignalP"/>
    </source>
</evidence>
<keyword evidence="2" id="KW-0813">Transport</keyword>
<dbReference type="Proteomes" id="UP000051645">
    <property type="component" value="Unassembled WGS sequence"/>
</dbReference>
<dbReference type="PANTHER" id="PTHR30290:SF9">
    <property type="entry name" value="OLIGOPEPTIDE-BINDING PROTEIN APPA"/>
    <property type="match status" value="1"/>
</dbReference>
<dbReference type="InterPro" id="IPR039424">
    <property type="entry name" value="SBP_5"/>
</dbReference>